<dbReference type="SUPFAM" id="SSF56801">
    <property type="entry name" value="Acetyl-CoA synthetase-like"/>
    <property type="match status" value="1"/>
</dbReference>
<evidence type="ECO:0000259" key="5">
    <source>
        <dbReference type="Pfam" id="PF00501"/>
    </source>
</evidence>
<evidence type="ECO:0000259" key="6">
    <source>
        <dbReference type="Pfam" id="PF13193"/>
    </source>
</evidence>
<dbReference type="GO" id="GO:0044539">
    <property type="term" value="P:long-chain fatty acid import into cell"/>
    <property type="evidence" value="ECO:0007669"/>
    <property type="project" value="TreeGrafter"/>
</dbReference>
<dbReference type="GO" id="GO:0004467">
    <property type="term" value="F:long-chain fatty acid-CoA ligase activity"/>
    <property type="evidence" value="ECO:0007669"/>
    <property type="project" value="TreeGrafter"/>
</dbReference>
<dbReference type="InterPro" id="IPR042099">
    <property type="entry name" value="ANL_N_sf"/>
</dbReference>
<sequence length="627" mass="70127">MALATAAIAGTAAAAAYLDAKFHLCHDVSMGALSNSTVIAQQYVIDKEKQGKLLLYYFLEDHARNQPNHLFLEYEGRSWTYGQFFQDLQKVGNWLMDELEIQPGEMIALDGPNSAEYLLLWFALEGIGAGVSYVNSNLTGQPLIHSAKLCGTRILLAERGIENLVGPHVAELEQDGIKTVYYDQALLESLHDTTPIPNSRRAGVTPQDVRTLIYTSGTTGLPKGVMVMTGRWINTARGMGEYLRLSPKDKFYTCLPLYHGAAQGLCTLPVIYAGASMTLGRKFSHKTFWPEVHKSGANRLQYVGELCRYLVNAPVHPLERSHRLEEAWGNGMRPDVWEVFRQRFNIPVIHELYAATDGMGSTFTWNRGEFSRNTIGVRGLLWHLQNGKVEVRGKIDPDTEDIVRGADGWVVRAGVDEPGEVLHRIPEEMKSSAFRGYFDNEQASEKRWMRGAFEPNDLWFRSGDVMREDADGRVFFVDRLGDTFRWKSENVSTNEVSDVMGGFAQIAECNVYGVQIPHADGRCGCAMIVPQPPTTPETLDFAALAQHVTTKLPRYAVPIFIRIAPQLSYTGTFKIQKGQAKREGVDPDLIEQTGSKDRVYWLPPGGSAYVPFGREEWAQLKEGKIKL</sequence>
<comment type="similarity">
    <text evidence="1">Belongs to the ATP-dependent AMP-binding enzyme family.</text>
</comment>
<dbReference type="InterPro" id="IPR045851">
    <property type="entry name" value="AMP-bd_C_sf"/>
</dbReference>
<dbReference type="GeneID" id="89923494"/>
<dbReference type="GO" id="GO:0005524">
    <property type="term" value="F:ATP binding"/>
    <property type="evidence" value="ECO:0007669"/>
    <property type="project" value="UniProtKB-KW"/>
</dbReference>
<dbReference type="GO" id="GO:0005777">
    <property type="term" value="C:peroxisome"/>
    <property type="evidence" value="ECO:0007669"/>
    <property type="project" value="TreeGrafter"/>
</dbReference>
<dbReference type="PROSITE" id="PS00455">
    <property type="entry name" value="AMP_BINDING"/>
    <property type="match status" value="1"/>
</dbReference>
<dbReference type="Gene3D" id="3.30.300.30">
    <property type="match status" value="1"/>
</dbReference>
<feature type="domain" description="AMP-binding enzyme C-terminal" evidence="6">
    <location>
        <begin position="499"/>
        <end position="574"/>
    </location>
</feature>
<accession>A0AAV9PJI3</accession>
<evidence type="ECO:0000313" key="7">
    <source>
        <dbReference type="EMBL" id="KAK5173466.1"/>
    </source>
</evidence>
<dbReference type="RefSeq" id="XP_064662161.1">
    <property type="nucleotide sequence ID" value="XM_064799406.1"/>
</dbReference>
<dbReference type="InterPro" id="IPR000873">
    <property type="entry name" value="AMP-dep_synth/lig_dom"/>
</dbReference>
<name>A0AAV9PJI3_9PEZI</name>
<dbReference type="GO" id="GO:0005811">
    <property type="term" value="C:lipid droplet"/>
    <property type="evidence" value="ECO:0007669"/>
    <property type="project" value="TreeGrafter"/>
</dbReference>
<organism evidence="7 8">
    <name type="scientific">Saxophila tyrrhenica</name>
    <dbReference type="NCBI Taxonomy" id="1690608"/>
    <lineage>
        <taxon>Eukaryota</taxon>
        <taxon>Fungi</taxon>
        <taxon>Dikarya</taxon>
        <taxon>Ascomycota</taxon>
        <taxon>Pezizomycotina</taxon>
        <taxon>Dothideomycetes</taxon>
        <taxon>Dothideomycetidae</taxon>
        <taxon>Mycosphaerellales</taxon>
        <taxon>Extremaceae</taxon>
        <taxon>Saxophila</taxon>
    </lineage>
</organism>
<evidence type="ECO:0000256" key="4">
    <source>
        <dbReference type="ARBA" id="ARBA00022840"/>
    </source>
</evidence>
<evidence type="ECO:0000313" key="8">
    <source>
        <dbReference type="Proteomes" id="UP001337655"/>
    </source>
</evidence>
<keyword evidence="2" id="KW-0436">Ligase</keyword>
<keyword evidence="4" id="KW-0067">ATP-binding</keyword>
<keyword evidence="8" id="KW-1185">Reference proteome</keyword>
<dbReference type="Gene3D" id="3.40.50.12780">
    <property type="entry name" value="N-terminal domain of ligase-like"/>
    <property type="match status" value="1"/>
</dbReference>
<comment type="caution">
    <text evidence="7">The sequence shown here is derived from an EMBL/GenBank/DDBJ whole genome shotgun (WGS) entry which is preliminary data.</text>
</comment>
<dbReference type="Pfam" id="PF13193">
    <property type="entry name" value="AMP-binding_C"/>
    <property type="match status" value="1"/>
</dbReference>
<dbReference type="PANTHER" id="PTHR43107">
    <property type="entry name" value="LONG-CHAIN FATTY ACID TRANSPORT PROTEIN"/>
    <property type="match status" value="1"/>
</dbReference>
<dbReference type="EMBL" id="JAVRRT010000003">
    <property type="protein sequence ID" value="KAK5173466.1"/>
    <property type="molecule type" value="Genomic_DNA"/>
</dbReference>
<evidence type="ECO:0000256" key="2">
    <source>
        <dbReference type="ARBA" id="ARBA00022598"/>
    </source>
</evidence>
<feature type="domain" description="AMP-dependent synthetase/ligase" evidence="5">
    <location>
        <begin position="59"/>
        <end position="426"/>
    </location>
</feature>
<dbReference type="GO" id="GO:0009898">
    <property type="term" value="C:cytoplasmic side of plasma membrane"/>
    <property type="evidence" value="ECO:0007669"/>
    <property type="project" value="TreeGrafter"/>
</dbReference>
<dbReference type="Pfam" id="PF00501">
    <property type="entry name" value="AMP-binding"/>
    <property type="match status" value="1"/>
</dbReference>
<dbReference type="InterPro" id="IPR025110">
    <property type="entry name" value="AMP-bd_C"/>
</dbReference>
<reference evidence="7 8" key="1">
    <citation type="submission" date="2023-08" db="EMBL/GenBank/DDBJ databases">
        <title>Black Yeasts Isolated from many extreme environments.</title>
        <authorList>
            <person name="Coleine C."/>
            <person name="Stajich J.E."/>
            <person name="Selbmann L."/>
        </authorList>
    </citation>
    <scope>NUCLEOTIDE SEQUENCE [LARGE SCALE GENOMIC DNA]</scope>
    <source>
        <strain evidence="7 8">CCFEE 5935</strain>
    </source>
</reference>
<evidence type="ECO:0000256" key="1">
    <source>
        <dbReference type="ARBA" id="ARBA00006432"/>
    </source>
</evidence>
<dbReference type="GO" id="GO:0005324">
    <property type="term" value="F:long-chain fatty acid transmembrane transporter activity"/>
    <property type="evidence" value="ECO:0007669"/>
    <property type="project" value="TreeGrafter"/>
</dbReference>
<dbReference type="PANTHER" id="PTHR43107:SF15">
    <property type="entry name" value="FATTY ACID TRANSPORT PROTEIN 3, ISOFORM A"/>
    <property type="match status" value="1"/>
</dbReference>
<dbReference type="FunFam" id="3.30.300.30:FF:000002">
    <property type="entry name" value="Long-chain fatty acid transport protein 1"/>
    <property type="match status" value="1"/>
</dbReference>
<evidence type="ECO:0000256" key="3">
    <source>
        <dbReference type="ARBA" id="ARBA00022741"/>
    </source>
</evidence>
<protein>
    <submittedName>
        <fullName evidence="7">Uncharacterized protein</fullName>
    </submittedName>
</protein>
<dbReference type="AlphaFoldDB" id="A0AAV9PJI3"/>
<proteinExistence type="inferred from homology"/>
<dbReference type="InterPro" id="IPR020845">
    <property type="entry name" value="AMP-binding_CS"/>
</dbReference>
<gene>
    <name evidence="7" type="ORF">LTR77_002147</name>
</gene>
<dbReference type="Proteomes" id="UP001337655">
    <property type="component" value="Unassembled WGS sequence"/>
</dbReference>
<keyword evidence="3" id="KW-0547">Nucleotide-binding</keyword>